<name>A0A0U2QK72_ULVPR</name>
<evidence type="ECO:0000313" key="1">
    <source>
        <dbReference type="EMBL" id="ALN38247.1"/>
    </source>
</evidence>
<dbReference type="SUPFAM" id="SSF52313">
    <property type="entry name" value="Ribosomal protein S2"/>
    <property type="match status" value="1"/>
</dbReference>
<dbReference type="AlphaFoldDB" id="A0A0U2QK72"/>
<dbReference type="RefSeq" id="YP_009183717.1">
    <property type="nucleotide sequence ID" value="NC_028538.1"/>
</dbReference>
<geneLocation type="mitochondrion" evidence="1"/>
<organism evidence="1">
    <name type="scientific">Ulva prolifera</name>
    <name type="common">Green seaweed</name>
    <name type="synonym">Enteromorpha prolifera</name>
    <dbReference type="NCBI Taxonomy" id="3117"/>
    <lineage>
        <taxon>Eukaryota</taxon>
        <taxon>Viridiplantae</taxon>
        <taxon>Chlorophyta</taxon>
        <taxon>core chlorophytes</taxon>
        <taxon>Ulvophyceae</taxon>
        <taxon>OUU clade</taxon>
        <taxon>Ulvales</taxon>
        <taxon>Ulvaceae</taxon>
        <taxon>Ulva</taxon>
    </lineage>
</organism>
<accession>A0A0U2QK72</accession>
<keyword evidence="1" id="KW-0689">Ribosomal protein</keyword>
<sequence>MIYIINNNTTHNYSKYSTGPSHIYNAFLNPTFACTFQRARARVSKSKAKVQNIVNSYMFENNQTYLFQTKQLLCWGPDLAFLNLRNTFSNVFKALQICWSAARNNKKILFINGNDSIDADSILVNSWLIQQCKRHSMPRKLNNISNVAAKYRNHLTAPSKYVINPLPNKALFNHLNIFLNSLKIKTTYVQNRKIGNFIKNSNALLNSSLARSKDFYIFKKDSIIERQVDQSQYLTNAKGIKRHKFIKAPRLEIQKLNNIGNHRIITGKTLYNSEKQYVVNNHNQLQIKIKNAIQLQVKEAQTLTQQIAGEITAPLVGFLTNNKTGFNTLQNQLNEEFYNYCKSVNFNNTSKSLFKGIVDVSTKGKNAQSSVIGREIYYNNYRTFLNLNGIGKSDLKGGLYSQNYIPFSFYIKPVTRFTAAAGQCKAKQLIVRQNIFGNILAWRLKGQHPSSVFYSQFKVFDQRELYKSKQPTTPNQNNIEAFKVVNQSKLKFSKSQVLFKNTKSFITLKSPKISKASFNFYSNLKSYKVNTNKSRPTDKLSIVDISLRLKKNRFNSNGFVKNTGPNSIDHFYIKRFYFCLHLSKSKGEGFKEQSKRQSVKDSRVAWISNRNNNSIRSSRPSATNLFRNNQTFKAYKNQQPSKRVIPKLFRYHEKKFRNYYDRLINSNQLNQYQMFAKSPFINNKLADIMFFINPEKNQNLVNQANCLKIPTVGVISGIATSQLGRRSCNHYSLNNLVSYPILGNPSSSFFIYSLIGIFIKTLRSS</sequence>
<dbReference type="Gene3D" id="3.40.50.10490">
    <property type="entry name" value="Glucose-6-phosphate isomerase like protein, domain 1"/>
    <property type="match status" value="1"/>
</dbReference>
<reference evidence="1" key="1">
    <citation type="journal article" date="2015" name="Mitochondrial DNA">
        <title>The mitochondrial genome of the bloom-forming green alga Ulva prolifera.</title>
        <authorList>
            <person name="Liu F."/>
            <person name="Jun Pang S."/>
        </authorList>
    </citation>
    <scope>NUCLEOTIDE SEQUENCE</scope>
</reference>
<gene>
    <name evidence="1" type="primary">rps2</name>
</gene>
<protein>
    <submittedName>
        <fullName evidence="1">Ribosomal protein S2</fullName>
    </submittedName>
</protein>
<dbReference type="EMBL" id="KT428794">
    <property type="protein sequence ID" value="ALN38247.1"/>
    <property type="molecule type" value="Genomic_DNA"/>
</dbReference>
<dbReference type="GO" id="GO:0005840">
    <property type="term" value="C:ribosome"/>
    <property type="evidence" value="ECO:0007669"/>
    <property type="project" value="UniProtKB-KW"/>
</dbReference>
<dbReference type="InterPro" id="IPR023591">
    <property type="entry name" value="Ribosomal_uS2_flav_dom_sf"/>
</dbReference>
<dbReference type="GeneID" id="26376236"/>
<keyword evidence="1" id="KW-0496">Mitochondrion</keyword>
<proteinExistence type="predicted"/>
<keyword evidence="1" id="KW-0687">Ribonucleoprotein</keyword>